<organism evidence="5 6">
    <name type="scientific">Candidatus Brevifilum fermentans</name>
    <dbReference type="NCBI Taxonomy" id="1986204"/>
    <lineage>
        <taxon>Bacteria</taxon>
        <taxon>Bacillati</taxon>
        <taxon>Chloroflexota</taxon>
        <taxon>Anaerolineae</taxon>
        <taxon>Anaerolineales</taxon>
        <taxon>Anaerolineaceae</taxon>
        <taxon>Candidatus Brevifilum</taxon>
    </lineage>
</organism>
<feature type="transmembrane region" description="Helical" evidence="3">
    <location>
        <begin position="103"/>
        <end position="128"/>
    </location>
</feature>
<dbReference type="InterPro" id="IPR050570">
    <property type="entry name" value="Cell_wall_metabolism_enzyme"/>
</dbReference>
<dbReference type="Pfam" id="PF01551">
    <property type="entry name" value="Peptidase_M23"/>
    <property type="match status" value="1"/>
</dbReference>
<name>A0A1Y6KA04_9CHLR</name>
<accession>A0A1Y6KA04</accession>
<dbReference type="SUPFAM" id="SSF51261">
    <property type="entry name" value="Duplicated hybrid motif"/>
    <property type="match status" value="1"/>
</dbReference>
<dbReference type="AlphaFoldDB" id="A0A1Y6KA04"/>
<evidence type="ECO:0000256" key="1">
    <source>
        <dbReference type="ARBA" id="ARBA00022729"/>
    </source>
</evidence>
<feature type="domain" description="LysM" evidence="4">
    <location>
        <begin position="183"/>
        <end position="230"/>
    </location>
</feature>
<feature type="compositionally biased region" description="Basic and acidic residues" evidence="2">
    <location>
        <begin position="50"/>
        <end position="79"/>
    </location>
</feature>
<dbReference type="InterPro" id="IPR018392">
    <property type="entry name" value="LysM"/>
</dbReference>
<dbReference type="PROSITE" id="PS51782">
    <property type="entry name" value="LYSM"/>
    <property type="match status" value="1"/>
</dbReference>
<dbReference type="Gene3D" id="3.10.350.10">
    <property type="entry name" value="LysM domain"/>
    <property type="match status" value="1"/>
</dbReference>
<dbReference type="EMBL" id="LT859958">
    <property type="protein sequence ID" value="SMX54860.1"/>
    <property type="molecule type" value="Genomic_DNA"/>
</dbReference>
<dbReference type="InterPro" id="IPR016047">
    <property type="entry name" value="M23ase_b-sheet_dom"/>
</dbReference>
<dbReference type="Proteomes" id="UP000195514">
    <property type="component" value="Chromosome I"/>
</dbReference>
<gene>
    <name evidence="5" type="ORF">CFX1CAM_1795</name>
</gene>
<dbReference type="OrthoDB" id="9809488at2"/>
<sequence>MYPPFLSFISPTRQAIHKTRISITLENRPFSSILTVLDIHIFRDTMLLEDKMNNQPDPESKIEEIDLDKSETDSPERPGAENPISAGSKLVAMFRRPAVTRTAMLIITGIVFTLMVWGVGSLIVHAIMPTPEPTPVPTATRVTLPAGVSTPAFSASGQSTGLLRGHEIQITPATAVEGRTEVIQYTVEAGDTIFGIAEKFGLTPETVLWANRYVIGDTPDGLSIGVELFILPMDGVYHRWSEGEGLNGVSSFYGVSPDVIVNYPGNNLDQDLVGDYSNPNIAPGTMLVVPGGKRPTVAWIVPRDSPASGNSYLGPGACGGILYGDVGTGTFTWPTTEKWLSGYDYNPPVHNGLDFAGRSGFSIFASDSGVIVYSGWSDRGYGNLIVIDHDRGWQTFYAHLLDGSMLPCGSNVQKGQLIGLMGSTGMSTGPHLHFEIRLNGYPVNPWQFLN</sequence>
<dbReference type="KEGG" id="abat:CFX1CAM_1795"/>
<keyword evidence="3" id="KW-0472">Membrane</keyword>
<proteinExistence type="predicted"/>
<dbReference type="PANTHER" id="PTHR21666">
    <property type="entry name" value="PEPTIDASE-RELATED"/>
    <property type="match status" value="1"/>
</dbReference>
<evidence type="ECO:0000256" key="3">
    <source>
        <dbReference type="SAM" id="Phobius"/>
    </source>
</evidence>
<dbReference type="InterPro" id="IPR036779">
    <property type="entry name" value="LysM_dom_sf"/>
</dbReference>
<dbReference type="GO" id="GO:0004222">
    <property type="term" value="F:metalloendopeptidase activity"/>
    <property type="evidence" value="ECO:0007669"/>
    <property type="project" value="TreeGrafter"/>
</dbReference>
<keyword evidence="3" id="KW-1133">Transmembrane helix</keyword>
<reference evidence="6" key="1">
    <citation type="submission" date="2017-05" db="EMBL/GenBank/DDBJ databases">
        <authorList>
            <person name="Kirkegaard R."/>
            <person name="Mcilroy J S."/>
        </authorList>
    </citation>
    <scope>NUCLEOTIDE SEQUENCE [LARGE SCALE GENOMIC DNA]</scope>
</reference>
<dbReference type="CDD" id="cd00118">
    <property type="entry name" value="LysM"/>
    <property type="match status" value="1"/>
</dbReference>
<dbReference type="PANTHER" id="PTHR21666:SF289">
    <property type="entry name" value="L-ALA--D-GLU ENDOPEPTIDASE"/>
    <property type="match status" value="1"/>
</dbReference>
<protein>
    <submittedName>
        <fullName evidence="5">Peptidase M23 family protein</fullName>
    </submittedName>
</protein>
<dbReference type="CDD" id="cd12797">
    <property type="entry name" value="M23_peptidase"/>
    <property type="match status" value="1"/>
</dbReference>
<evidence type="ECO:0000256" key="2">
    <source>
        <dbReference type="SAM" id="MobiDB-lite"/>
    </source>
</evidence>
<feature type="region of interest" description="Disordered" evidence="2">
    <location>
        <begin position="50"/>
        <end position="84"/>
    </location>
</feature>
<evidence type="ECO:0000313" key="6">
    <source>
        <dbReference type="Proteomes" id="UP000195514"/>
    </source>
</evidence>
<dbReference type="SUPFAM" id="SSF54106">
    <property type="entry name" value="LysM domain"/>
    <property type="match status" value="1"/>
</dbReference>
<dbReference type="Gene3D" id="2.70.70.10">
    <property type="entry name" value="Glucose Permease (Domain IIA)"/>
    <property type="match status" value="1"/>
</dbReference>
<dbReference type="Pfam" id="PF01476">
    <property type="entry name" value="LysM"/>
    <property type="match status" value="1"/>
</dbReference>
<dbReference type="InterPro" id="IPR011055">
    <property type="entry name" value="Dup_hybrid_motif"/>
</dbReference>
<keyword evidence="3" id="KW-0812">Transmembrane</keyword>
<keyword evidence="1" id="KW-0732">Signal</keyword>
<evidence type="ECO:0000313" key="5">
    <source>
        <dbReference type="EMBL" id="SMX54860.1"/>
    </source>
</evidence>
<evidence type="ECO:0000259" key="4">
    <source>
        <dbReference type="PROSITE" id="PS51782"/>
    </source>
</evidence>
<keyword evidence="6" id="KW-1185">Reference proteome</keyword>